<evidence type="ECO:0000313" key="15">
    <source>
        <dbReference type="Proteomes" id="UP000316628"/>
    </source>
</evidence>
<proteinExistence type="inferred from homology"/>
<keyword evidence="10 12" id="KW-0560">Oxidoreductase</keyword>
<dbReference type="PANTHER" id="PTHR42923:SF3">
    <property type="entry name" value="PROTOPORPHYRINOGEN OXIDASE"/>
    <property type="match status" value="1"/>
</dbReference>
<comment type="function">
    <text evidence="3 12">Involved in coproporphyrin-dependent heme b biosynthesis. Catalyzes the oxidation of coproporphyrinogen III to coproporphyrin III.</text>
</comment>
<dbReference type="GO" id="GO:0005737">
    <property type="term" value="C:cytoplasm"/>
    <property type="evidence" value="ECO:0007669"/>
    <property type="project" value="UniProtKB-SubCell"/>
</dbReference>
<dbReference type="Pfam" id="PF01593">
    <property type="entry name" value="Amino_oxidase"/>
    <property type="match status" value="1"/>
</dbReference>
<dbReference type="Proteomes" id="UP000316628">
    <property type="component" value="Unassembled WGS sequence"/>
</dbReference>
<evidence type="ECO:0000259" key="13">
    <source>
        <dbReference type="Pfam" id="PF01593"/>
    </source>
</evidence>
<comment type="subcellular location">
    <subcellularLocation>
        <location evidence="12">Cytoplasm</location>
    </subcellularLocation>
</comment>
<evidence type="ECO:0000256" key="5">
    <source>
        <dbReference type="ARBA" id="ARBA00008310"/>
    </source>
</evidence>
<evidence type="ECO:0000256" key="3">
    <source>
        <dbReference type="ARBA" id="ARBA00002185"/>
    </source>
</evidence>
<evidence type="ECO:0000256" key="8">
    <source>
        <dbReference type="ARBA" id="ARBA00022630"/>
    </source>
</evidence>
<dbReference type="EMBL" id="VFPP01000001">
    <property type="protein sequence ID" value="TQM80119.1"/>
    <property type="molecule type" value="Genomic_DNA"/>
</dbReference>
<evidence type="ECO:0000256" key="4">
    <source>
        <dbReference type="ARBA" id="ARBA00004744"/>
    </source>
</evidence>
<evidence type="ECO:0000256" key="9">
    <source>
        <dbReference type="ARBA" id="ARBA00022827"/>
    </source>
</evidence>
<protein>
    <recommendedName>
        <fullName evidence="7 12">Coproporphyrinogen III oxidase</fullName>
        <ecNumber evidence="6 12">1.3.3.15</ecNumber>
    </recommendedName>
</protein>
<keyword evidence="12" id="KW-0963">Cytoplasm</keyword>
<dbReference type="UniPathway" id="UPA00252"/>
<keyword evidence="9 12" id="KW-0274">FAD</keyword>
<dbReference type="PANTHER" id="PTHR42923">
    <property type="entry name" value="PROTOPORPHYRINOGEN OXIDASE"/>
    <property type="match status" value="1"/>
</dbReference>
<evidence type="ECO:0000256" key="7">
    <source>
        <dbReference type="ARBA" id="ARBA00019046"/>
    </source>
</evidence>
<comment type="caution">
    <text evidence="14">The sequence shown here is derived from an EMBL/GenBank/DDBJ whole genome shotgun (WGS) entry which is preliminary data.</text>
</comment>
<dbReference type="InterPro" id="IPR002937">
    <property type="entry name" value="Amino_oxidase"/>
</dbReference>
<sequence>MAVVGGGISGLAAAHRLRGLLGPAAAITVVEQSDRLGGKLRTAEVGGRAYDVGAEAFLHRRPEAVDLVAELGLADRVVHPTKAAASIHAAGDTRSIPGRTLMGVPASVDAVRDVLSHDGLRRVAAEPDLPPIRLDGADVAVGALLRERFGPEVGDRLVGPLLGGVYAGRTDVLGLRATMPQLATALDSGAGSLLAAAASAVPAPPRPGVARPPVFGTLRDGLSTVVARLARAAEIRLGLPVRALLRREHGWRLEIGSAAAPRHLDVDGVVLAVPAPAARKLLADVAPAASRRYAEVEVASMAVVALALPPGTELPERSGVLLAEGERASDGVPFTAKAFTFSSRKWAHLAGEPVLVRGSVGRHGEAHLLQRDDDDLVAAVRRDLRELTGVTAEPIDTLVTRWGGGLPQYGVGHLDLVRGIEDAVEAVPGLAVAGATLHGVGIPACIATGGAAAARVAAHVLAHVH</sequence>
<dbReference type="InterPro" id="IPR036188">
    <property type="entry name" value="FAD/NAD-bd_sf"/>
</dbReference>
<evidence type="ECO:0000256" key="6">
    <source>
        <dbReference type="ARBA" id="ARBA00012402"/>
    </source>
</evidence>
<keyword evidence="8 12" id="KW-0285">Flavoprotein</keyword>
<keyword evidence="11 12" id="KW-0350">Heme biosynthesis</keyword>
<dbReference type="EC" id="1.3.3.15" evidence="6 12"/>
<comment type="pathway">
    <text evidence="4 12">Porphyrin-containing compound metabolism; protoheme biosynthesis.</text>
</comment>
<keyword evidence="15" id="KW-1185">Reference proteome</keyword>
<dbReference type="SUPFAM" id="SSF51905">
    <property type="entry name" value="FAD/NAD(P)-binding domain"/>
    <property type="match status" value="1"/>
</dbReference>
<dbReference type="InterPro" id="IPR050464">
    <property type="entry name" value="Zeta_carotene_desat/Oxidored"/>
</dbReference>
<dbReference type="InterPro" id="IPR004572">
    <property type="entry name" value="Protoporphyrinogen_oxidase"/>
</dbReference>
<evidence type="ECO:0000256" key="2">
    <source>
        <dbReference type="ARBA" id="ARBA00001974"/>
    </source>
</evidence>
<feature type="domain" description="Amine oxidase" evidence="13">
    <location>
        <begin position="8"/>
        <end position="456"/>
    </location>
</feature>
<comment type="catalytic activity">
    <reaction evidence="1">
        <text>coproporphyrinogen III + 3 O2 = coproporphyrin III + 3 H2O2</text>
        <dbReference type="Rhea" id="RHEA:43436"/>
        <dbReference type="ChEBI" id="CHEBI:15379"/>
        <dbReference type="ChEBI" id="CHEBI:16240"/>
        <dbReference type="ChEBI" id="CHEBI:57309"/>
        <dbReference type="ChEBI" id="CHEBI:131725"/>
        <dbReference type="EC" id="1.3.3.15"/>
    </reaction>
    <physiologicalReaction direction="left-to-right" evidence="1">
        <dbReference type="Rhea" id="RHEA:43437"/>
    </physiologicalReaction>
</comment>
<accession>A0A543JBB7</accession>
<dbReference type="SUPFAM" id="SSF54373">
    <property type="entry name" value="FAD-linked reductases, C-terminal domain"/>
    <property type="match status" value="1"/>
</dbReference>
<reference evidence="14 15" key="1">
    <citation type="submission" date="2019-06" db="EMBL/GenBank/DDBJ databases">
        <title>Sequencing the genomes of 1000 actinobacteria strains.</title>
        <authorList>
            <person name="Klenk H.-P."/>
        </authorList>
    </citation>
    <scope>NUCLEOTIDE SEQUENCE [LARGE SCALE GENOMIC DNA]</scope>
    <source>
        <strain evidence="14 15">DSM 45456</strain>
    </source>
</reference>
<gene>
    <name evidence="14" type="ORF">FHX81_2442</name>
</gene>
<name>A0A543JBB7_9PSEU</name>
<organism evidence="14 15">
    <name type="scientific">Saccharothrix saharensis</name>
    <dbReference type="NCBI Taxonomy" id="571190"/>
    <lineage>
        <taxon>Bacteria</taxon>
        <taxon>Bacillati</taxon>
        <taxon>Actinomycetota</taxon>
        <taxon>Actinomycetes</taxon>
        <taxon>Pseudonocardiales</taxon>
        <taxon>Pseudonocardiaceae</taxon>
        <taxon>Saccharothrix</taxon>
    </lineage>
</organism>
<dbReference type="AlphaFoldDB" id="A0A543JBB7"/>
<evidence type="ECO:0000313" key="14">
    <source>
        <dbReference type="EMBL" id="TQM80119.1"/>
    </source>
</evidence>
<dbReference type="GO" id="GO:0004729">
    <property type="term" value="F:oxygen-dependent protoporphyrinogen oxidase activity"/>
    <property type="evidence" value="ECO:0007669"/>
    <property type="project" value="UniProtKB-UniRule"/>
</dbReference>
<comment type="cofactor">
    <cofactor evidence="2 12">
        <name>FAD</name>
        <dbReference type="ChEBI" id="CHEBI:57692"/>
    </cofactor>
</comment>
<dbReference type="Gene3D" id="1.10.3110.10">
    <property type="entry name" value="protoporphyrinogen ix oxidase, domain 3"/>
    <property type="match status" value="1"/>
</dbReference>
<comment type="similarity">
    <text evidence="5 12">Belongs to the protoporphyrinogen/coproporphyrinogen oxidase family. Coproporphyrinogen III oxidase subfamily.</text>
</comment>
<dbReference type="Gene3D" id="3.90.660.20">
    <property type="entry name" value="Protoporphyrinogen oxidase, mitochondrial, domain 2"/>
    <property type="match status" value="1"/>
</dbReference>
<evidence type="ECO:0000256" key="10">
    <source>
        <dbReference type="ARBA" id="ARBA00023002"/>
    </source>
</evidence>
<dbReference type="Gene3D" id="3.50.50.60">
    <property type="entry name" value="FAD/NAD(P)-binding domain"/>
    <property type="match status" value="1"/>
</dbReference>
<evidence type="ECO:0000256" key="11">
    <source>
        <dbReference type="ARBA" id="ARBA00023133"/>
    </source>
</evidence>
<evidence type="ECO:0000256" key="1">
    <source>
        <dbReference type="ARBA" id="ARBA00001755"/>
    </source>
</evidence>
<evidence type="ECO:0000256" key="12">
    <source>
        <dbReference type="RuleBase" id="RU364052"/>
    </source>
</evidence>
<dbReference type="GO" id="GO:0006783">
    <property type="term" value="P:heme biosynthetic process"/>
    <property type="evidence" value="ECO:0007669"/>
    <property type="project" value="UniProtKB-UniRule"/>
</dbReference>
<dbReference type="NCBIfam" id="TIGR00562">
    <property type="entry name" value="proto_IX_ox"/>
    <property type="match status" value="1"/>
</dbReference>